<evidence type="ECO:0000256" key="1">
    <source>
        <dbReference type="SAM" id="MobiDB-lite"/>
    </source>
</evidence>
<comment type="caution">
    <text evidence="2">The sequence shown here is derived from an EMBL/GenBank/DDBJ whole genome shotgun (WGS) entry which is preliminary data.</text>
</comment>
<dbReference type="EMBL" id="BKCP01012736">
    <property type="protein sequence ID" value="GER56396.1"/>
    <property type="molecule type" value="Genomic_DNA"/>
</dbReference>
<feature type="region of interest" description="Disordered" evidence="1">
    <location>
        <begin position="1"/>
        <end position="29"/>
    </location>
</feature>
<name>A0A5A7RGU7_STRAF</name>
<protein>
    <submittedName>
        <fullName evidence="2">BAH domain</fullName>
    </submittedName>
</protein>
<reference evidence="3" key="1">
    <citation type="journal article" date="2019" name="Curr. Biol.">
        <title>Genome Sequence of Striga asiatica Provides Insight into the Evolution of Plant Parasitism.</title>
        <authorList>
            <person name="Yoshida S."/>
            <person name="Kim S."/>
            <person name="Wafula E.K."/>
            <person name="Tanskanen J."/>
            <person name="Kim Y.M."/>
            <person name="Honaas L."/>
            <person name="Yang Z."/>
            <person name="Spallek T."/>
            <person name="Conn C.E."/>
            <person name="Ichihashi Y."/>
            <person name="Cheong K."/>
            <person name="Cui S."/>
            <person name="Der J.P."/>
            <person name="Gundlach H."/>
            <person name="Jiao Y."/>
            <person name="Hori C."/>
            <person name="Ishida J.K."/>
            <person name="Kasahara H."/>
            <person name="Kiba T."/>
            <person name="Kim M.S."/>
            <person name="Koo N."/>
            <person name="Laohavisit A."/>
            <person name="Lee Y.H."/>
            <person name="Lumba S."/>
            <person name="McCourt P."/>
            <person name="Mortimer J.C."/>
            <person name="Mutuku J.M."/>
            <person name="Nomura T."/>
            <person name="Sasaki-Sekimoto Y."/>
            <person name="Seto Y."/>
            <person name="Wang Y."/>
            <person name="Wakatake T."/>
            <person name="Sakakibara H."/>
            <person name="Demura T."/>
            <person name="Yamaguchi S."/>
            <person name="Yoneyama K."/>
            <person name="Manabe R.I."/>
            <person name="Nelson D.C."/>
            <person name="Schulman A.H."/>
            <person name="Timko M.P."/>
            <person name="dePamphilis C.W."/>
            <person name="Choi D."/>
            <person name="Shirasu K."/>
        </authorList>
    </citation>
    <scope>NUCLEOTIDE SEQUENCE [LARGE SCALE GENOMIC DNA]</scope>
    <source>
        <strain evidence="3">cv. UVA1</strain>
    </source>
</reference>
<sequence length="133" mass="14662">MHGPSHPPATTYTGTYRRRTHPTTDNRRLHCPADHLYQLHPLSLHTQTQIHTVPSPPDRHHPTPSTAIQPNPAPPFPDLSGDRNSIAAHGARQGPLRPPENLILSLTLLQSTPPSTSGGRNPAAHGETHRRRR</sequence>
<evidence type="ECO:0000313" key="2">
    <source>
        <dbReference type="EMBL" id="GER56396.1"/>
    </source>
</evidence>
<dbReference type="Proteomes" id="UP000325081">
    <property type="component" value="Unassembled WGS sequence"/>
</dbReference>
<feature type="compositionally biased region" description="Low complexity" evidence="1">
    <location>
        <begin position="104"/>
        <end position="117"/>
    </location>
</feature>
<proteinExistence type="predicted"/>
<organism evidence="2 3">
    <name type="scientific">Striga asiatica</name>
    <name type="common">Asiatic witchweed</name>
    <name type="synonym">Buchnera asiatica</name>
    <dbReference type="NCBI Taxonomy" id="4170"/>
    <lineage>
        <taxon>Eukaryota</taxon>
        <taxon>Viridiplantae</taxon>
        <taxon>Streptophyta</taxon>
        <taxon>Embryophyta</taxon>
        <taxon>Tracheophyta</taxon>
        <taxon>Spermatophyta</taxon>
        <taxon>Magnoliopsida</taxon>
        <taxon>eudicotyledons</taxon>
        <taxon>Gunneridae</taxon>
        <taxon>Pentapetalae</taxon>
        <taxon>asterids</taxon>
        <taxon>lamiids</taxon>
        <taxon>Lamiales</taxon>
        <taxon>Orobanchaceae</taxon>
        <taxon>Buchnereae</taxon>
        <taxon>Striga</taxon>
    </lineage>
</organism>
<dbReference type="AlphaFoldDB" id="A0A5A7RGU7"/>
<feature type="region of interest" description="Disordered" evidence="1">
    <location>
        <begin position="42"/>
        <end position="133"/>
    </location>
</feature>
<evidence type="ECO:0000313" key="3">
    <source>
        <dbReference type="Proteomes" id="UP000325081"/>
    </source>
</evidence>
<accession>A0A5A7RGU7</accession>
<keyword evidence="3" id="KW-1185">Reference proteome</keyword>
<gene>
    <name evidence="2" type="ORF">STAS_34125</name>
</gene>